<sequence>MSTSTPAMDMKFIRERLHALGFGTGTRDGELIVIVGDLTYWFRMDGPGSRLTVTTAHPRVLRGRTETLAGEMLATALNTIPGPGEVSFLPDVGILAVTFDLPVREPVTAVELDEFIMETLSIGVVVAERISAELQPLIRRVGELTGS</sequence>
<dbReference type="EMBL" id="JAPMKX010000002">
    <property type="protein sequence ID" value="MCX7538097.1"/>
    <property type="molecule type" value="Genomic_DNA"/>
</dbReference>
<organism evidence="1 2">
    <name type="scientific">Corynebacterium antarcticum</name>
    <dbReference type="NCBI Taxonomy" id="2800405"/>
    <lineage>
        <taxon>Bacteria</taxon>
        <taxon>Bacillati</taxon>
        <taxon>Actinomycetota</taxon>
        <taxon>Actinomycetes</taxon>
        <taxon>Mycobacteriales</taxon>
        <taxon>Corynebacteriaceae</taxon>
        <taxon>Corynebacterium</taxon>
    </lineage>
</organism>
<dbReference type="Proteomes" id="UP001070238">
    <property type="component" value="Unassembled WGS sequence"/>
</dbReference>
<evidence type="ECO:0000313" key="1">
    <source>
        <dbReference type="EMBL" id="MCX7538097.1"/>
    </source>
</evidence>
<reference evidence="1" key="1">
    <citation type="submission" date="2022-11" db="EMBL/GenBank/DDBJ databases">
        <title>Corynebacterium sp. isolated from Penguins.</title>
        <authorList>
            <person name="Sedlar K."/>
            <person name="Svec P."/>
        </authorList>
    </citation>
    <scope>NUCLEOTIDE SEQUENCE</scope>
    <source>
        <strain evidence="1">P5875</strain>
    </source>
</reference>
<gene>
    <name evidence="1" type="ORF">OS123_06035</name>
</gene>
<dbReference type="RefSeq" id="WP_267169347.1">
    <property type="nucleotide sequence ID" value="NZ_JAPMKX010000002.1"/>
</dbReference>
<name>A0A9Q4CDI0_9CORY</name>
<evidence type="ECO:0008006" key="3">
    <source>
        <dbReference type="Google" id="ProtNLM"/>
    </source>
</evidence>
<comment type="caution">
    <text evidence="1">The sequence shown here is derived from an EMBL/GenBank/DDBJ whole genome shotgun (WGS) entry which is preliminary data.</text>
</comment>
<accession>A0A9Q4CDI0</accession>
<protein>
    <recommendedName>
        <fullName evidence="3">YbjN domain-containing protein</fullName>
    </recommendedName>
</protein>
<dbReference type="AlphaFoldDB" id="A0A9Q4CDI0"/>
<evidence type="ECO:0000313" key="2">
    <source>
        <dbReference type="Proteomes" id="UP001070238"/>
    </source>
</evidence>
<proteinExistence type="predicted"/>